<dbReference type="InterPro" id="IPR026960">
    <property type="entry name" value="RVT-Znf"/>
</dbReference>
<dbReference type="EMBL" id="JBBPBM010000056">
    <property type="protein sequence ID" value="KAK8517306.1"/>
    <property type="molecule type" value="Genomic_DNA"/>
</dbReference>
<protein>
    <recommendedName>
        <fullName evidence="1">Reverse transcriptase zinc-binding domain-containing protein</fullName>
    </recommendedName>
</protein>
<comment type="caution">
    <text evidence="2">The sequence shown here is derived from an EMBL/GenBank/DDBJ whole genome shotgun (WGS) entry which is preliminary data.</text>
</comment>
<gene>
    <name evidence="2" type="ORF">V6N12_032500</name>
</gene>
<dbReference type="Proteomes" id="UP001472677">
    <property type="component" value="Unassembled WGS sequence"/>
</dbReference>
<evidence type="ECO:0000313" key="3">
    <source>
        <dbReference type="Proteomes" id="UP001472677"/>
    </source>
</evidence>
<name>A0ABR2CCS6_9ROSI</name>
<keyword evidence="3" id="KW-1185">Reference proteome</keyword>
<sequence length="139" mass="15824">MVSNLISPTSNTWKENAIKSVFDPHQANRILCVPLPKIALSDTVIWRGDHTRELSVKFGYRMLNDCIGDDPSSHLHSDHQAFFNRLWQSNIPSKIKITIWRFAKNYIPTLCNLSTRHINVNTSCILCKGGPKSVDHLVQ</sequence>
<feature type="domain" description="Reverse transcriptase zinc-binding" evidence="1">
    <location>
        <begin position="77"/>
        <end position="138"/>
    </location>
</feature>
<organism evidence="2 3">
    <name type="scientific">Hibiscus sabdariffa</name>
    <name type="common">roselle</name>
    <dbReference type="NCBI Taxonomy" id="183260"/>
    <lineage>
        <taxon>Eukaryota</taxon>
        <taxon>Viridiplantae</taxon>
        <taxon>Streptophyta</taxon>
        <taxon>Embryophyta</taxon>
        <taxon>Tracheophyta</taxon>
        <taxon>Spermatophyta</taxon>
        <taxon>Magnoliopsida</taxon>
        <taxon>eudicotyledons</taxon>
        <taxon>Gunneridae</taxon>
        <taxon>Pentapetalae</taxon>
        <taxon>rosids</taxon>
        <taxon>malvids</taxon>
        <taxon>Malvales</taxon>
        <taxon>Malvaceae</taxon>
        <taxon>Malvoideae</taxon>
        <taxon>Hibiscus</taxon>
    </lineage>
</organism>
<evidence type="ECO:0000259" key="1">
    <source>
        <dbReference type="Pfam" id="PF13966"/>
    </source>
</evidence>
<dbReference type="Pfam" id="PF13966">
    <property type="entry name" value="zf-RVT"/>
    <property type="match status" value="1"/>
</dbReference>
<accession>A0ABR2CCS6</accession>
<reference evidence="2 3" key="1">
    <citation type="journal article" date="2024" name="G3 (Bethesda)">
        <title>Genome assembly of Hibiscus sabdariffa L. provides insights into metabolisms of medicinal natural products.</title>
        <authorList>
            <person name="Kim T."/>
        </authorList>
    </citation>
    <scope>NUCLEOTIDE SEQUENCE [LARGE SCALE GENOMIC DNA]</scope>
    <source>
        <strain evidence="2">TK-2024</strain>
        <tissue evidence="2">Old leaves</tissue>
    </source>
</reference>
<proteinExistence type="predicted"/>
<evidence type="ECO:0000313" key="2">
    <source>
        <dbReference type="EMBL" id="KAK8517306.1"/>
    </source>
</evidence>